<dbReference type="OrthoDB" id="5984340at2"/>
<dbReference type="AlphaFoldDB" id="A0A4U0GXT7"/>
<protein>
    <recommendedName>
        <fullName evidence="3">Lipoprotein</fullName>
    </recommendedName>
</protein>
<keyword evidence="2" id="KW-1185">Reference proteome</keyword>
<sequence>MRIRVLKIVSTFVFPLMIVISCDRNVKSNGGVPSKVREMPANLESSAPLTSRPGPIEVTIEKISSEDFFSAEQHAKMNKPMEKITDFKIVQQKLAEIVEFEEQDHYLGIKKINFRNTPSVKNEVDLSECSFVSYFPSEDILLLECGHTMDVSFDLTTGQTTYETGNPNLVTTSPSGKYRLNKVYEGQECFYHFIQEKKNGKFKKIAELNEVFEMKTGKWLCVIEKEFWADDQTLYFGLVTQYKEGGHEYEFYGVKISEGKN</sequence>
<comment type="caution">
    <text evidence="1">The sequence shown here is derived from an EMBL/GenBank/DDBJ whole genome shotgun (WGS) entry which is preliminary data.</text>
</comment>
<gene>
    <name evidence="1" type="ORF">FAZ19_17280</name>
</gene>
<name>A0A4U0GXT7_9SPHI</name>
<evidence type="ECO:0000313" key="1">
    <source>
        <dbReference type="EMBL" id="TJY64005.1"/>
    </source>
</evidence>
<evidence type="ECO:0000313" key="2">
    <source>
        <dbReference type="Proteomes" id="UP000309872"/>
    </source>
</evidence>
<dbReference type="Proteomes" id="UP000309872">
    <property type="component" value="Unassembled WGS sequence"/>
</dbReference>
<dbReference type="EMBL" id="SUKA01000005">
    <property type="protein sequence ID" value="TJY64005.1"/>
    <property type="molecule type" value="Genomic_DNA"/>
</dbReference>
<evidence type="ECO:0008006" key="3">
    <source>
        <dbReference type="Google" id="ProtNLM"/>
    </source>
</evidence>
<accession>A0A4U0GXT7</accession>
<organism evidence="1 2">
    <name type="scientific">Sphingobacterium alkalisoli</name>
    <dbReference type="NCBI Taxonomy" id="1874115"/>
    <lineage>
        <taxon>Bacteria</taxon>
        <taxon>Pseudomonadati</taxon>
        <taxon>Bacteroidota</taxon>
        <taxon>Sphingobacteriia</taxon>
        <taxon>Sphingobacteriales</taxon>
        <taxon>Sphingobacteriaceae</taxon>
        <taxon>Sphingobacterium</taxon>
    </lineage>
</organism>
<proteinExistence type="predicted"/>
<dbReference type="PROSITE" id="PS51257">
    <property type="entry name" value="PROKAR_LIPOPROTEIN"/>
    <property type="match status" value="1"/>
</dbReference>
<dbReference type="RefSeq" id="WP_136821996.1">
    <property type="nucleotide sequence ID" value="NZ_BMJX01000005.1"/>
</dbReference>
<reference evidence="1 2" key="1">
    <citation type="submission" date="2019-04" db="EMBL/GenBank/DDBJ databases">
        <title>Sphingobacterium olei sp. nov., isolated from oil-contaminated soil.</title>
        <authorList>
            <person name="Liu B."/>
        </authorList>
    </citation>
    <scope>NUCLEOTIDE SEQUENCE [LARGE SCALE GENOMIC DNA]</scope>
    <source>
        <strain evidence="1 2">Y3L14</strain>
    </source>
</reference>